<evidence type="ECO:0000313" key="2">
    <source>
        <dbReference type="EMBL" id="KAL2558006.1"/>
    </source>
</evidence>
<protein>
    <submittedName>
        <fullName evidence="2">ATP-synthase C-terminal domain-containing protein</fullName>
    </submittedName>
</protein>
<dbReference type="Proteomes" id="UP001604277">
    <property type="component" value="Unassembled WGS sequence"/>
</dbReference>
<evidence type="ECO:0000313" key="3">
    <source>
        <dbReference type="Proteomes" id="UP001604277"/>
    </source>
</evidence>
<reference evidence="3" key="1">
    <citation type="submission" date="2024-07" db="EMBL/GenBank/DDBJ databases">
        <title>Two chromosome-level genome assemblies of Korean endemic species Abeliophyllum distichum and Forsythia ovata (Oleaceae).</title>
        <authorList>
            <person name="Jang H."/>
        </authorList>
    </citation>
    <scope>NUCLEOTIDE SEQUENCE [LARGE SCALE GENOMIC DNA]</scope>
</reference>
<feature type="region of interest" description="Disordered" evidence="1">
    <location>
        <begin position="1"/>
        <end position="57"/>
    </location>
</feature>
<gene>
    <name evidence="2" type="ORF">Fot_02745</name>
</gene>
<dbReference type="EMBL" id="JBFOLJ010000001">
    <property type="protein sequence ID" value="KAL2558006.1"/>
    <property type="molecule type" value="Genomic_DNA"/>
</dbReference>
<comment type="caution">
    <text evidence="2">The sequence shown here is derived from an EMBL/GenBank/DDBJ whole genome shotgun (WGS) entry which is preliminary data.</text>
</comment>
<dbReference type="AlphaFoldDB" id="A0ABD1X8A1"/>
<evidence type="ECO:0000256" key="1">
    <source>
        <dbReference type="SAM" id="MobiDB-lite"/>
    </source>
</evidence>
<feature type="compositionally biased region" description="Polar residues" evidence="1">
    <location>
        <begin position="36"/>
        <end position="49"/>
    </location>
</feature>
<name>A0ABD1X8A1_9LAMI</name>
<accession>A0ABD1X8A1</accession>
<keyword evidence="3" id="KW-1185">Reference proteome</keyword>
<proteinExistence type="predicted"/>
<organism evidence="2 3">
    <name type="scientific">Forsythia ovata</name>
    <dbReference type="NCBI Taxonomy" id="205694"/>
    <lineage>
        <taxon>Eukaryota</taxon>
        <taxon>Viridiplantae</taxon>
        <taxon>Streptophyta</taxon>
        <taxon>Embryophyta</taxon>
        <taxon>Tracheophyta</taxon>
        <taxon>Spermatophyta</taxon>
        <taxon>Magnoliopsida</taxon>
        <taxon>eudicotyledons</taxon>
        <taxon>Gunneridae</taxon>
        <taxon>Pentapetalae</taxon>
        <taxon>asterids</taxon>
        <taxon>lamiids</taxon>
        <taxon>Lamiales</taxon>
        <taxon>Oleaceae</taxon>
        <taxon>Forsythieae</taxon>
        <taxon>Forsythia</taxon>
    </lineage>
</organism>
<sequence length="127" mass="13783">MDGLASTANGVAPKNQPPPLSTTAGTDASGRERRGTQQMGNINGQTNGPPESKGELLHLSPRDRIRYMNRLKENEEAATFPAHGKASSFWSTSSGIECPTIRIKEDGSRGNQQHENFVTLVVLRSCY</sequence>